<dbReference type="Proteomes" id="UP001159363">
    <property type="component" value="Chromosome 6"/>
</dbReference>
<protein>
    <submittedName>
        <fullName evidence="1">Uncharacterized protein</fullName>
    </submittedName>
</protein>
<keyword evidence="2" id="KW-1185">Reference proteome</keyword>
<dbReference type="EMBL" id="JARBHB010000007">
    <property type="protein sequence ID" value="KAJ8879541.1"/>
    <property type="molecule type" value="Genomic_DNA"/>
</dbReference>
<proteinExistence type="predicted"/>
<evidence type="ECO:0000313" key="1">
    <source>
        <dbReference type="EMBL" id="KAJ8879541.1"/>
    </source>
</evidence>
<reference evidence="1 2" key="1">
    <citation type="submission" date="2023-02" db="EMBL/GenBank/DDBJ databases">
        <title>LHISI_Scaffold_Assembly.</title>
        <authorList>
            <person name="Stuart O.P."/>
            <person name="Cleave R."/>
            <person name="Magrath M.J.L."/>
            <person name="Mikheyev A.S."/>
        </authorList>
    </citation>
    <scope>NUCLEOTIDE SEQUENCE [LARGE SCALE GENOMIC DNA]</scope>
    <source>
        <strain evidence="1">Daus_M_001</strain>
        <tissue evidence="1">Leg muscle</tissue>
    </source>
</reference>
<name>A0ABQ9H5H2_9NEOP</name>
<gene>
    <name evidence="1" type="ORF">PR048_020149</name>
</gene>
<comment type="caution">
    <text evidence="1">The sequence shown here is derived from an EMBL/GenBank/DDBJ whole genome shotgun (WGS) entry which is preliminary data.</text>
</comment>
<evidence type="ECO:0000313" key="2">
    <source>
        <dbReference type="Proteomes" id="UP001159363"/>
    </source>
</evidence>
<accession>A0ABQ9H5H2</accession>
<organism evidence="1 2">
    <name type="scientific">Dryococelus australis</name>
    <dbReference type="NCBI Taxonomy" id="614101"/>
    <lineage>
        <taxon>Eukaryota</taxon>
        <taxon>Metazoa</taxon>
        <taxon>Ecdysozoa</taxon>
        <taxon>Arthropoda</taxon>
        <taxon>Hexapoda</taxon>
        <taxon>Insecta</taxon>
        <taxon>Pterygota</taxon>
        <taxon>Neoptera</taxon>
        <taxon>Polyneoptera</taxon>
        <taxon>Phasmatodea</taxon>
        <taxon>Verophasmatodea</taxon>
        <taxon>Anareolatae</taxon>
        <taxon>Phasmatidae</taxon>
        <taxon>Eurycanthinae</taxon>
        <taxon>Dryococelus</taxon>
    </lineage>
</organism>
<sequence>MCFTAQNEYARVFPNKPNAIRQLSVNVDGWWFVRPECFVRANEFTTNMEWTNDKCIELIQETRKTLHYGILAMEHTIIKTRKMMPGKPLPKPLIALKKRRGRKWKVYWEASVEKKLKPSLAWGLAKGQMISVCRSGLPSEVEAFCLTEMSQDQQ</sequence>